<dbReference type="RefSeq" id="WP_177105076.1">
    <property type="nucleotide sequence ID" value="NZ_JACAQB010000024.1"/>
</dbReference>
<reference evidence="1 2" key="1">
    <citation type="submission" date="2020-04" db="EMBL/GenBank/DDBJ databases">
        <title>Molecular characterization of pseudomonads from Agaricus bisporus reveal novel blotch 2 pathogens in Western Europe.</title>
        <authorList>
            <person name="Taparia T."/>
            <person name="Krijger M."/>
            <person name="Haynes E."/>
            <person name="Elpinstone J.G."/>
            <person name="Noble R."/>
            <person name="Van Der Wolf J."/>
        </authorList>
    </citation>
    <scope>NUCLEOTIDE SEQUENCE [LARGE SCALE GENOMIC DNA]</scope>
    <source>
        <strain evidence="1 2">H7001</strain>
    </source>
</reference>
<sequence length="99" mass="11021">MDLSPDVTSNGTYTVQLNLSNEQLLSLSLGLGGESDQGEGKHLDFDPDATGYDTYTIQLKLNPEQLRMRGFLYELVSRLEGWAGVEVLKVQLRGQCERT</sequence>
<evidence type="ECO:0000313" key="2">
    <source>
        <dbReference type="Proteomes" id="UP000539985"/>
    </source>
</evidence>
<accession>A0A7Y7XIJ8</accession>
<protein>
    <submittedName>
        <fullName evidence="1">Uncharacterized protein</fullName>
    </submittedName>
</protein>
<gene>
    <name evidence="1" type="ORF">HX882_26815</name>
</gene>
<name>A0A7Y7XIJ8_9PSED</name>
<evidence type="ECO:0000313" key="1">
    <source>
        <dbReference type="EMBL" id="NWB99508.1"/>
    </source>
</evidence>
<dbReference type="EMBL" id="JACAQB010000024">
    <property type="protein sequence ID" value="NWB99508.1"/>
    <property type="molecule type" value="Genomic_DNA"/>
</dbReference>
<comment type="caution">
    <text evidence="1">The sequence shown here is derived from an EMBL/GenBank/DDBJ whole genome shotgun (WGS) entry which is preliminary data.</text>
</comment>
<dbReference type="Proteomes" id="UP000539985">
    <property type="component" value="Unassembled WGS sequence"/>
</dbReference>
<dbReference type="AlphaFoldDB" id="A0A7Y7XIJ8"/>
<organism evidence="1 2">
    <name type="scientific">Pseudomonas gingeri</name>
    <dbReference type="NCBI Taxonomy" id="117681"/>
    <lineage>
        <taxon>Bacteria</taxon>
        <taxon>Pseudomonadati</taxon>
        <taxon>Pseudomonadota</taxon>
        <taxon>Gammaproteobacteria</taxon>
        <taxon>Pseudomonadales</taxon>
        <taxon>Pseudomonadaceae</taxon>
        <taxon>Pseudomonas</taxon>
    </lineage>
</organism>
<proteinExistence type="predicted"/>